<feature type="region of interest" description="Disordered" evidence="1">
    <location>
        <begin position="398"/>
        <end position="420"/>
    </location>
</feature>
<dbReference type="InterPro" id="IPR027443">
    <property type="entry name" value="IPNS-like_sf"/>
</dbReference>
<organism evidence="2 3">
    <name type="scientific">Talaromyces pinophilus</name>
    <name type="common">Penicillium pinophilum</name>
    <dbReference type="NCBI Taxonomy" id="128442"/>
    <lineage>
        <taxon>Eukaryota</taxon>
        <taxon>Fungi</taxon>
        <taxon>Dikarya</taxon>
        <taxon>Ascomycota</taxon>
        <taxon>Pezizomycotina</taxon>
        <taxon>Eurotiomycetes</taxon>
        <taxon>Eurotiomycetidae</taxon>
        <taxon>Eurotiales</taxon>
        <taxon>Trichocomaceae</taxon>
        <taxon>Talaromyces</taxon>
        <taxon>Talaromyces sect. Talaromyces</taxon>
    </lineage>
</organism>
<dbReference type="Proteomes" id="UP000053095">
    <property type="component" value="Unassembled WGS sequence"/>
</dbReference>
<protein>
    <recommendedName>
        <fullName evidence="4">DUF1479-domain-containing protein</fullName>
    </recommendedName>
</protein>
<evidence type="ECO:0000313" key="2">
    <source>
        <dbReference type="EMBL" id="GAM42818.1"/>
    </source>
</evidence>
<dbReference type="PANTHER" id="PTHR30613">
    <property type="entry name" value="UNCHARACTERIZED PROTEIN YBIU-RELATED"/>
    <property type="match status" value="1"/>
</dbReference>
<gene>
    <name evidence="2" type="ORF">TCE0_044r17136</name>
</gene>
<name>A0A478ED50_TALPI</name>
<dbReference type="PANTHER" id="PTHR30613:SF1">
    <property type="entry name" value="DUF1479 DOMAIN PROTEIN (AFU_ORTHOLOGUE AFUA_5G09280)"/>
    <property type="match status" value="1"/>
</dbReference>
<dbReference type="Gene3D" id="2.60.120.330">
    <property type="entry name" value="B-lactam Antibiotic, Isopenicillin N Synthase, Chain"/>
    <property type="match status" value="1"/>
</dbReference>
<evidence type="ECO:0000256" key="1">
    <source>
        <dbReference type="SAM" id="MobiDB-lite"/>
    </source>
</evidence>
<keyword evidence="3" id="KW-1185">Reference proteome</keyword>
<dbReference type="AlphaFoldDB" id="A0A478ED50"/>
<evidence type="ECO:0000313" key="3">
    <source>
        <dbReference type="Proteomes" id="UP000053095"/>
    </source>
</evidence>
<dbReference type="EMBL" id="DF933840">
    <property type="protein sequence ID" value="GAM42818.1"/>
    <property type="molecule type" value="Genomic_DNA"/>
</dbReference>
<dbReference type="SUPFAM" id="SSF51197">
    <property type="entry name" value="Clavaminate synthase-like"/>
    <property type="match status" value="1"/>
</dbReference>
<proteinExistence type="predicted"/>
<sequence length="458" mass="50674">MQATHNRAEGASSIASAFASLSSGSTEIPPRFAALKREIISGNENAVLAGWNRLLERVSLEKLRNVDTSLIPEVEFRDIAANDGNIPKEVVKSLRKCGTIVIKGLIDEAQAVQWKEQIRDYVNKNPQTKGFPANDIQVYEIYWSKAQLKARAHANMLMAQVALNRVWSAKPEDAVDLEVPLTYSDRVRMRKPGDRSFNLGPHLDAGSLERWEDTEYRKCYSKIFSGDWENHDPFDVAHRLKATVDMYNGPGGCSAFRSYQGWLSLSDCRPGSGTLHVMPDLIASTAYTLLRPFVKQSSDGVEWELDLDSPHFHGAAMGSGQELATATHSHLNPHGFVSIPRVRPGDAVFWHCDVAHMVEAEHRGTSDSSVLYIPSVPLCEVNSVYIKRQRENFEQGIAPPDFPGGVGESQHKGRGQAEDIESTAGRRAMGLERFGVVEHSTPGQRVVAEVANDILGFK</sequence>
<dbReference type="Pfam" id="PF07350">
    <property type="entry name" value="Gig2-like"/>
    <property type="match status" value="1"/>
</dbReference>
<dbReference type="InterPro" id="IPR010856">
    <property type="entry name" value="Gig2-like"/>
</dbReference>
<evidence type="ECO:0008006" key="4">
    <source>
        <dbReference type="Google" id="ProtNLM"/>
    </source>
</evidence>
<accession>A0A478ED50</accession>
<reference evidence="3" key="1">
    <citation type="journal article" date="2015" name="Genome Announc.">
        <title>Draft genome sequence of Talaromyces cellulolyticus strain Y-94, a source of lignocellulosic biomass-degrading enzymes.</title>
        <authorList>
            <person name="Fujii T."/>
            <person name="Koike H."/>
            <person name="Sawayama S."/>
            <person name="Yano S."/>
            <person name="Inoue H."/>
        </authorList>
    </citation>
    <scope>NUCLEOTIDE SEQUENCE [LARGE SCALE GENOMIC DNA]</scope>
    <source>
        <strain evidence="3">Y-94</strain>
    </source>
</reference>